<organism evidence="1">
    <name type="scientific">Dichomitus squalens</name>
    <dbReference type="NCBI Taxonomy" id="114155"/>
    <lineage>
        <taxon>Eukaryota</taxon>
        <taxon>Fungi</taxon>
        <taxon>Dikarya</taxon>
        <taxon>Basidiomycota</taxon>
        <taxon>Agaricomycotina</taxon>
        <taxon>Agaricomycetes</taxon>
        <taxon>Polyporales</taxon>
        <taxon>Polyporaceae</taxon>
        <taxon>Dichomitus</taxon>
    </lineage>
</organism>
<name>A0A4Q9MQ10_9APHY</name>
<protein>
    <submittedName>
        <fullName evidence="1">Uncharacterized protein</fullName>
    </submittedName>
</protein>
<dbReference type="Proteomes" id="UP000292957">
    <property type="component" value="Unassembled WGS sequence"/>
</dbReference>
<gene>
    <name evidence="1" type="ORF">BD311DRAFT_756849</name>
</gene>
<proteinExistence type="predicted"/>
<sequence length="57" mass="6476">MSKQPSTCDTVSQHIRIPQVILFILRSAFFFELTGKPITWDASTANYPTMDEESTKP</sequence>
<reference evidence="1" key="1">
    <citation type="submission" date="2019-01" db="EMBL/GenBank/DDBJ databases">
        <title>Draft genome sequences of three monokaryotic isolates of the white-rot basidiomycete fungus Dichomitus squalens.</title>
        <authorList>
            <consortium name="DOE Joint Genome Institute"/>
            <person name="Lopez S.C."/>
            <person name="Andreopoulos B."/>
            <person name="Pangilinan J."/>
            <person name="Lipzen A."/>
            <person name="Riley R."/>
            <person name="Ahrendt S."/>
            <person name="Ng V."/>
            <person name="Barry K."/>
            <person name="Daum C."/>
            <person name="Grigoriev I.V."/>
            <person name="Hilden K.S."/>
            <person name="Makela M.R."/>
            <person name="de Vries R.P."/>
        </authorList>
    </citation>
    <scope>NUCLEOTIDE SEQUENCE [LARGE SCALE GENOMIC DNA]</scope>
    <source>
        <strain evidence="1">OM18370.1</strain>
    </source>
</reference>
<dbReference type="EMBL" id="ML143414">
    <property type="protein sequence ID" value="TBU29267.1"/>
    <property type="molecule type" value="Genomic_DNA"/>
</dbReference>
<evidence type="ECO:0000313" key="1">
    <source>
        <dbReference type="EMBL" id="TBU29267.1"/>
    </source>
</evidence>
<accession>A0A4Q9MQ10</accession>
<dbReference type="AlphaFoldDB" id="A0A4Q9MQ10"/>